<reference evidence="4 5" key="1">
    <citation type="journal article" date="2024" name="J Genomics">
        <title>Draft genome sequencing and assembly of Favolaschia claudopus CIRM-BRFM 2984 isolated from oak limbs.</title>
        <authorList>
            <person name="Navarro D."/>
            <person name="Drula E."/>
            <person name="Chaduli D."/>
            <person name="Cazenave R."/>
            <person name="Ahrendt S."/>
            <person name="Wang J."/>
            <person name="Lipzen A."/>
            <person name="Daum C."/>
            <person name="Barry K."/>
            <person name="Grigoriev I.V."/>
            <person name="Favel A."/>
            <person name="Rosso M.N."/>
            <person name="Martin F."/>
        </authorList>
    </citation>
    <scope>NUCLEOTIDE SEQUENCE [LARGE SCALE GENOMIC DNA]</scope>
    <source>
        <strain evidence="4 5">CIRM-BRFM 2984</strain>
    </source>
</reference>
<evidence type="ECO:0000256" key="2">
    <source>
        <dbReference type="ARBA" id="ARBA00022857"/>
    </source>
</evidence>
<keyword evidence="5" id="KW-1185">Reference proteome</keyword>
<evidence type="ECO:0000313" key="5">
    <source>
        <dbReference type="Proteomes" id="UP001362999"/>
    </source>
</evidence>
<sequence>MSTPNSSESSSESKVVLVMLATGKQGSGVVRALAQINADSPPTSPPPWTILAQTRSASSSKSAALAALPGVHLIEGSPSSPKALFAASPAPVYAVYSVQLGLDNLGGLDAEVREAQLLADAAAKHGVRHFIYAGANFGNAPGNRTGVPHLDTKRLGETYLQTTHPTLPTTFLRPVTFMDQLVQDPTTLVGRLTKIMFLCQLAPSTSLQLVAASDVGRVAALALQDPDEYVGRTVDVVGDELTAAGMESGWREAFASEGIKSEMRPEMTGGSALSWVVKNMTKDLRLMFKFFNEVGYNADLAAAREMYPEMKDWKTFLRTEAPRPA</sequence>
<evidence type="ECO:0000313" key="4">
    <source>
        <dbReference type="EMBL" id="KAK6996659.1"/>
    </source>
</evidence>
<dbReference type="InterPro" id="IPR036291">
    <property type="entry name" value="NAD(P)-bd_dom_sf"/>
</dbReference>
<feature type="domain" description="NmrA-like" evidence="3">
    <location>
        <begin position="13"/>
        <end position="317"/>
    </location>
</feature>
<protein>
    <submittedName>
        <fullName evidence="4">NmrA domain-containing protein</fullName>
    </submittedName>
</protein>
<name>A0AAV9ZZE4_9AGAR</name>
<evidence type="ECO:0000256" key="1">
    <source>
        <dbReference type="ARBA" id="ARBA00006328"/>
    </source>
</evidence>
<dbReference type="EMBL" id="JAWWNJ010000096">
    <property type="protein sequence ID" value="KAK6996659.1"/>
    <property type="molecule type" value="Genomic_DNA"/>
</dbReference>
<dbReference type="PANTHER" id="PTHR42748">
    <property type="entry name" value="NITROGEN METABOLITE REPRESSION PROTEIN NMRA FAMILY MEMBER"/>
    <property type="match status" value="1"/>
</dbReference>
<proteinExistence type="inferred from homology"/>
<dbReference type="InterPro" id="IPR051164">
    <property type="entry name" value="NmrA-like_oxidored"/>
</dbReference>
<comment type="similarity">
    <text evidence="1">Belongs to the NmrA-type oxidoreductase family.</text>
</comment>
<dbReference type="Gene3D" id="3.90.25.10">
    <property type="entry name" value="UDP-galactose 4-epimerase, domain 1"/>
    <property type="match status" value="1"/>
</dbReference>
<dbReference type="InterPro" id="IPR008030">
    <property type="entry name" value="NmrA-like"/>
</dbReference>
<dbReference type="AlphaFoldDB" id="A0AAV9ZZE4"/>
<dbReference type="Pfam" id="PF05368">
    <property type="entry name" value="NmrA"/>
    <property type="match status" value="1"/>
</dbReference>
<organism evidence="4 5">
    <name type="scientific">Favolaschia claudopus</name>
    <dbReference type="NCBI Taxonomy" id="2862362"/>
    <lineage>
        <taxon>Eukaryota</taxon>
        <taxon>Fungi</taxon>
        <taxon>Dikarya</taxon>
        <taxon>Basidiomycota</taxon>
        <taxon>Agaricomycotina</taxon>
        <taxon>Agaricomycetes</taxon>
        <taxon>Agaricomycetidae</taxon>
        <taxon>Agaricales</taxon>
        <taxon>Marasmiineae</taxon>
        <taxon>Mycenaceae</taxon>
        <taxon>Favolaschia</taxon>
    </lineage>
</organism>
<dbReference type="PANTHER" id="PTHR42748:SF7">
    <property type="entry name" value="NMRA LIKE REDOX SENSOR 1-RELATED"/>
    <property type="match status" value="1"/>
</dbReference>
<dbReference type="GO" id="GO:0005634">
    <property type="term" value="C:nucleus"/>
    <property type="evidence" value="ECO:0007669"/>
    <property type="project" value="TreeGrafter"/>
</dbReference>
<dbReference type="Proteomes" id="UP001362999">
    <property type="component" value="Unassembled WGS sequence"/>
</dbReference>
<accession>A0AAV9ZZE4</accession>
<dbReference type="SUPFAM" id="SSF51735">
    <property type="entry name" value="NAD(P)-binding Rossmann-fold domains"/>
    <property type="match status" value="1"/>
</dbReference>
<keyword evidence="2" id="KW-0521">NADP</keyword>
<evidence type="ECO:0000259" key="3">
    <source>
        <dbReference type="Pfam" id="PF05368"/>
    </source>
</evidence>
<gene>
    <name evidence="4" type="ORF">R3P38DRAFT_3069784</name>
</gene>
<dbReference type="Gene3D" id="3.40.50.720">
    <property type="entry name" value="NAD(P)-binding Rossmann-like Domain"/>
    <property type="match status" value="1"/>
</dbReference>
<comment type="caution">
    <text evidence="4">The sequence shown here is derived from an EMBL/GenBank/DDBJ whole genome shotgun (WGS) entry which is preliminary data.</text>
</comment>